<proteinExistence type="predicted"/>
<evidence type="ECO:0000313" key="2">
    <source>
        <dbReference type="EMBL" id="KWS06255.1"/>
    </source>
</evidence>
<organism evidence="2 3">
    <name type="scientific">Lysobacter capsici AZ78</name>
    <dbReference type="NCBI Taxonomy" id="1444315"/>
    <lineage>
        <taxon>Bacteria</taxon>
        <taxon>Pseudomonadati</taxon>
        <taxon>Pseudomonadota</taxon>
        <taxon>Gammaproteobacteria</taxon>
        <taxon>Lysobacterales</taxon>
        <taxon>Lysobacteraceae</taxon>
        <taxon>Lysobacter</taxon>
    </lineage>
</organism>
<dbReference type="AlphaFoldDB" id="A0A108UC12"/>
<accession>A0A108UC12</accession>
<reference evidence="2 3" key="1">
    <citation type="journal article" date="2014" name="Genome Announc.">
        <title>Draft Genome Sequence of Lysobacter capsici AZ78, a Bacterium Antagonistic to Plant-Pathogenic Oomycetes.</title>
        <authorList>
            <person name="Puopolo G."/>
            <person name="Sonego P."/>
            <person name="Engelen K."/>
            <person name="Pertot I."/>
        </authorList>
    </citation>
    <scope>NUCLEOTIDE SEQUENCE [LARGE SCALE GENOMIC DNA]</scope>
    <source>
        <strain evidence="2 3">AZ78</strain>
    </source>
</reference>
<evidence type="ECO:0000313" key="3">
    <source>
        <dbReference type="Proteomes" id="UP000023435"/>
    </source>
</evidence>
<dbReference type="Proteomes" id="UP000023435">
    <property type="component" value="Unassembled WGS sequence"/>
</dbReference>
<keyword evidence="3" id="KW-1185">Reference proteome</keyword>
<feature type="region of interest" description="Disordered" evidence="1">
    <location>
        <begin position="1"/>
        <end position="53"/>
    </location>
</feature>
<evidence type="ECO:0000256" key="1">
    <source>
        <dbReference type="SAM" id="MobiDB-lite"/>
    </source>
</evidence>
<dbReference type="EMBL" id="JAJA02000001">
    <property type="protein sequence ID" value="KWS06255.1"/>
    <property type="molecule type" value="Genomic_DNA"/>
</dbReference>
<protein>
    <submittedName>
        <fullName evidence="2">Uncharacterized protein</fullName>
    </submittedName>
</protein>
<sequence length="53" mass="5517">MSGVGSIAIAHPRGGDAACGDGALSIGIGPHKRRPHEYEPRANAAAIDLNRRR</sequence>
<gene>
    <name evidence="2" type="ORF">AZ78_3810</name>
</gene>
<name>A0A108UC12_9GAMM</name>
<comment type="caution">
    <text evidence="2">The sequence shown here is derived from an EMBL/GenBank/DDBJ whole genome shotgun (WGS) entry which is preliminary data.</text>
</comment>